<keyword evidence="4" id="KW-0687">Ribonucleoprotein</keyword>
<dbReference type="AlphaFoldDB" id="A0A8C0DPN1"/>
<evidence type="ECO:0000256" key="2">
    <source>
        <dbReference type="ARBA" id="ARBA00011133"/>
    </source>
</evidence>
<name>A0A8C0DPN1_BALMU</name>
<reference evidence="6" key="1">
    <citation type="submission" date="2023-09" db="UniProtKB">
        <authorList>
            <consortium name="Ensembl"/>
        </authorList>
    </citation>
    <scope>IDENTIFICATION</scope>
</reference>
<dbReference type="InterPro" id="IPR000039">
    <property type="entry name" value="Ribosomal_eL18"/>
</dbReference>
<dbReference type="GeneTree" id="ENSGT00390000012976"/>
<dbReference type="GO" id="GO:0006412">
    <property type="term" value="P:translation"/>
    <property type="evidence" value="ECO:0007669"/>
    <property type="project" value="InterPro"/>
</dbReference>
<dbReference type="InterPro" id="IPR036227">
    <property type="entry name" value="Ribosomal_uL15/eL18_sf"/>
</dbReference>
<dbReference type="GO" id="GO:0003735">
    <property type="term" value="F:structural constituent of ribosome"/>
    <property type="evidence" value="ECO:0007669"/>
    <property type="project" value="InterPro"/>
</dbReference>
<organism evidence="6">
    <name type="scientific">Balaenoptera musculus</name>
    <name type="common">Blue whale</name>
    <dbReference type="NCBI Taxonomy" id="9771"/>
    <lineage>
        <taxon>Eukaryota</taxon>
        <taxon>Metazoa</taxon>
        <taxon>Chordata</taxon>
        <taxon>Craniata</taxon>
        <taxon>Vertebrata</taxon>
        <taxon>Euteleostomi</taxon>
        <taxon>Mammalia</taxon>
        <taxon>Eutheria</taxon>
        <taxon>Laurasiatheria</taxon>
        <taxon>Artiodactyla</taxon>
        <taxon>Whippomorpha</taxon>
        <taxon>Cetacea</taxon>
        <taxon>Mysticeti</taxon>
        <taxon>Balaenopteridae</taxon>
        <taxon>Balaenoptera</taxon>
    </lineage>
</organism>
<evidence type="ECO:0000256" key="1">
    <source>
        <dbReference type="ARBA" id="ARBA00006815"/>
    </source>
</evidence>
<dbReference type="SUPFAM" id="SSF52080">
    <property type="entry name" value="Ribosomal proteins L15p and L18e"/>
    <property type="match status" value="1"/>
</dbReference>
<dbReference type="OMA" id="GRENNMA"/>
<dbReference type="Pfam" id="PF17135">
    <property type="entry name" value="Ribosomal_L18"/>
    <property type="match status" value="1"/>
</dbReference>
<evidence type="ECO:0000256" key="4">
    <source>
        <dbReference type="ARBA" id="ARBA00023274"/>
    </source>
</evidence>
<evidence type="ECO:0000256" key="3">
    <source>
        <dbReference type="ARBA" id="ARBA00022980"/>
    </source>
</evidence>
<dbReference type="GO" id="GO:0022625">
    <property type="term" value="C:cytosolic large ribosomal subunit"/>
    <property type="evidence" value="ECO:0007669"/>
    <property type="project" value="TreeGrafter"/>
</dbReference>
<dbReference type="PANTHER" id="PTHR10934:SF2">
    <property type="entry name" value="LARGE RIBOSOMAL SUBUNIT PROTEIN EL18"/>
    <property type="match status" value="1"/>
</dbReference>
<evidence type="ECO:0000313" key="6">
    <source>
        <dbReference type="Ensembl" id="ENSBMSP00010023096.1"/>
    </source>
</evidence>
<keyword evidence="3" id="KW-0689">Ribosomal protein</keyword>
<sequence length="140" mass="16468">MGFWHKEPKSQDIHLRLLVKLYTFLARRTHSTFNQLVLKRMFMSRSNQPPLSLSQMIWKMKFPGQEGKTAVVVGSITDDVYRQFCKAPGTPHSHTKHYVCSKGQKFERVRVDGGRIYKNIQRGKDSLFSKWENWTTHVKE</sequence>
<protein>
    <recommendedName>
        <fullName evidence="5">Large ribosomal subunit protein uL15/eL18 domain-containing protein</fullName>
    </recommendedName>
</protein>
<dbReference type="Gene3D" id="3.100.10.10">
    <property type="match status" value="2"/>
</dbReference>
<comment type="subunit">
    <text evidence="2">Component of the large ribosomal subunit.</text>
</comment>
<dbReference type="InterPro" id="IPR021131">
    <property type="entry name" value="Ribosomal_uL15/eL18"/>
</dbReference>
<accession>A0A8C0DPN1</accession>
<dbReference type="Ensembl" id="ENSBMST00010025440.1">
    <property type="protein sequence ID" value="ENSBMSP00010023096.1"/>
    <property type="gene ID" value="ENSBMSG00010016795.1"/>
</dbReference>
<proteinExistence type="inferred from homology"/>
<dbReference type="GO" id="GO:0003723">
    <property type="term" value="F:RNA binding"/>
    <property type="evidence" value="ECO:0007669"/>
    <property type="project" value="TreeGrafter"/>
</dbReference>
<feature type="domain" description="Large ribosomal subunit protein uL15/eL18" evidence="5">
    <location>
        <begin position="5"/>
        <end position="80"/>
    </location>
</feature>
<evidence type="ECO:0000259" key="5">
    <source>
        <dbReference type="Pfam" id="PF17135"/>
    </source>
</evidence>
<dbReference type="PANTHER" id="PTHR10934">
    <property type="entry name" value="60S RIBOSOMAL PROTEIN L18"/>
    <property type="match status" value="1"/>
</dbReference>
<comment type="similarity">
    <text evidence="1">Belongs to the eukaryotic ribosomal protein eL18 family.</text>
</comment>